<feature type="region of interest" description="Disordered" evidence="1">
    <location>
        <begin position="1"/>
        <end position="26"/>
    </location>
</feature>
<dbReference type="Pfam" id="PF26639">
    <property type="entry name" value="Het-6_barrel"/>
    <property type="match status" value="1"/>
</dbReference>
<keyword evidence="4" id="KW-1185">Reference proteome</keyword>
<evidence type="ECO:0000313" key="3">
    <source>
        <dbReference type="EMBL" id="KAF4629692.1"/>
    </source>
</evidence>
<evidence type="ECO:0000256" key="1">
    <source>
        <dbReference type="SAM" id="MobiDB-lite"/>
    </source>
</evidence>
<dbReference type="PANTHER" id="PTHR24148">
    <property type="entry name" value="ANKYRIN REPEAT DOMAIN-CONTAINING PROTEIN 39 HOMOLOG-RELATED"/>
    <property type="match status" value="1"/>
</dbReference>
<accession>A0A8H4RK83</accession>
<comment type="caution">
    <text evidence="3">The sequence shown here is derived from an EMBL/GenBank/DDBJ whole genome shotgun (WGS) entry which is preliminary data.</text>
</comment>
<evidence type="ECO:0000313" key="4">
    <source>
        <dbReference type="Proteomes" id="UP000566819"/>
    </source>
</evidence>
<evidence type="ECO:0000259" key="2">
    <source>
        <dbReference type="Pfam" id="PF06985"/>
    </source>
</evidence>
<dbReference type="AlphaFoldDB" id="A0A8H4RK83"/>
<dbReference type="OrthoDB" id="2157530at2759"/>
<dbReference type="InterPro" id="IPR010730">
    <property type="entry name" value="HET"/>
</dbReference>
<dbReference type="Proteomes" id="UP000566819">
    <property type="component" value="Unassembled WGS sequence"/>
</dbReference>
<organism evidence="3 4">
    <name type="scientific">Cudoniella acicularis</name>
    <dbReference type="NCBI Taxonomy" id="354080"/>
    <lineage>
        <taxon>Eukaryota</taxon>
        <taxon>Fungi</taxon>
        <taxon>Dikarya</taxon>
        <taxon>Ascomycota</taxon>
        <taxon>Pezizomycotina</taxon>
        <taxon>Leotiomycetes</taxon>
        <taxon>Helotiales</taxon>
        <taxon>Tricladiaceae</taxon>
        <taxon>Cudoniella</taxon>
    </lineage>
</organism>
<reference evidence="3 4" key="1">
    <citation type="submission" date="2020-03" db="EMBL/GenBank/DDBJ databases">
        <title>Draft Genome Sequence of Cudoniella acicularis.</title>
        <authorList>
            <person name="Buettner E."/>
            <person name="Kellner H."/>
        </authorList>
    </citation>
    <scope>NUCLEOTIDE SEQUENCE [LARGE SCALE GENOMIC DNA]</scope>
    <source>
        <strain evidence="3 4">DSM 108380</strain>
    </source>
</reference>
<feature type="domain" description="Heterokaryon incompatibility" evidence="2">
    <location>
        <begin position="67"/>
        <end position="216"/>
    </location>
</feature>
<dbReference type="PANTHER" id="PTHR24148:SF73">
    <property type="entry name" value="HET DOMAIN PROTEIN (AFU_ORTHOLOGUE AFUA_8G01020)"/>
    <property type="match status" value="1"/>
</dbReference>
<feature type="compositionally biased region" description="Low complexity" evidence="1">
    <location>
        <begin position="8"/>
        <end position="22"/>
    </location>
</feature>
<dbReference type="Pfam" id="PF06985">
    <property type="entry name" value="HET"/>
    <property type="match status" value="1"/>
</dbReference>
<dbReference type="EMBL" id="JAAMPI010000641">
    <property type="protein sequence ID" value="KAF4629692.1"/>
    <property type="molecule type" value="Genomic_DNA"/>
</dbReference>
<sequence length="672" mass="76909">MHIAQEPNASNADTDDNTSTTAIKNNGTHYFPLQKNEIRVLEVLPGGEHDGVQCRLEHVLVNSPPEFNALSYTWGDPQAPKVTISVDGHDLLVTKSCKSILQELRRESMAQSKPQFFWIDAICINQSDIVERNIQVQVMGEVYRNAKKLIVWLGAEDDIREVIEIMNELSGSPAQGAFEDWWHLHFQMHPRFLERCFAMLIFFSYPWFTRVWVIQEYVIFAQSHRKQGGKESIEFYCGRTRLESSTLVYLRRAGLLHHLLRTLETEKNLGKEKGDNLLVTKSFHRGFVCFDRILERTRRRSPPMSKAATATELLGCIVGGLECGWTEPRDRIYAYLGILEYRRWECERAIKESHKLVRFEAISSMQAALNDLNNTEFDKQMAIVGQAFEFTNLIIDYDAPIDDVYSSFVSYVVLATGSLDVLSLCHRRSIYVQRTWTVDLTTMPLFIQGTKQGGGLLTRSLGHTLRHESFRASKDSAAATQFSSDLSVLSVRGFRYTTISRALGPDILGFWESVFSNRISTKSFLDQLVHLKICKTHEDARSSVWNIWLGGHVFETKLLQRPELFRNWCDWIHSETEAVEIDVIKEWMSASVGQHDRTFFVTKNMMLVKGWRSVKNGDIVSVILGCDVPLVLREVGLHFELIGDCYTNGIMEGQAMKELQDGKVKLETFDLH</sequence>
<gene>
    <name evidence="3" type="ORF">G7Y89_g8455</name>
</gene>
<protein>
    <recommendedName>
        <fullName evidence="2">Heterokaryon incompatibility domain-containing protein</fullName>
    </recommendedName>
</protein>
<proteinExistence type="predicted"/>
<dbReference type="InterPro" id="IPR052895">
    <property type="entry name" value="HetReg/Transcr_Mod"/>
</dbReference>
<name>A0A8H4RK83_9HELO</name>